<gene>
    <name evidence="1" type="ORF">ODALV1_LOCUS8777</name>
</gene>
<evidence type="ECO:0000313" key="2">
    <source>
        <dbReference type="Proteomes" id="UP001642540"/>
    </source>
</evidence>
<protein>
    <submittedName>
        <fullName evidence="1">Uncharacterized protein</fullName>
    </submittedName>
</protein>
<comment type="caution">
    <text evidence="1">The sequence shown here is derived from an EMBL/GenBank/DDBJ whole genome shotgun (WGS) entry which is preliminary data.</text>
</comment>
<reference evidence="1 2" key="1">
    <citation type="submission" date="2024-08" db="EMBL/GenBank/DDBJ databases">
        <authorList>
            <person name="Cucini C."/>
            <person name="Frati F."/>
        </authorList>
    </citation>
    <scope>NUCLEOTIDE SEQUENCE [LARGE SCALE GENOMIC DNA]</scope>
</reference>
<evidence type="ECO:0000313" key="1">
    <source>
        <dbReference type="EMBL" id="CAL8094446.1"/>
    </source>
</evidence>
<sequence>MDIPSIFTNNRYDILCNIKPKCKDKASAKPVWLDAGTVVLYRRATTKARERNVVVVKHHVRLKRRNREVIWDDGKAESLAGV</sequence>
<dbReference type="EMBL" id="CAXLJM020000027">
    <property type="protein sequence ID" value="CAL8094446.1"/>
    <property type="molecule type" value="Genomic_DNA"/>
</dbReference>
<organism evidence="1 2">
    <name type="scientific">Orchesella dallaii</name>
    <dbReference type="NCBI Taxonomy" id="48710"/>
    <lineage>
        <taxon>Eukaryota</taxon>
        <taxon>Metazoa</taxon>
        <taxon>Ecdysozoa</taxon>
        <taxon>Arthropoda</taxon>
        <taxon>Hexapoda</taxon>
        <taxon>Collembola</taxon>
        <taxon>Entomobryomorpha</taxon>
        <taxon>Entomobryoidea</taxon>
        <taxon>Orchesellidae</taxon>
        <taxon>Orchesellinae</taxon>
        <taxon>Orchesella</taxon>
    </lineage>
</organism>
<keyword evidence="2" id="KW-1185">Reference proteome</keyword>
<accession>A0ABP1Q9I1</accession>
<proteinExistence type="predicted"/>
<dbReference type="Proteomes" id="UP001642540">
    <property type="component" value="Unassembled WGS sequence"/>
</dbReference>
<name>A0ABP1Q9I1_9HEXA</name>